<gene>
    <name evidence="1" type="ORF">CcrRogue_gp188</name>
</gene>
<proteinExistence type="predicted"/>
<evidence type="ECO:0000313" key="2">
    <source>
        <dbReference type="Proteomes" id="UP000000461"/>
    </source>
</evidence>
<protein>
    <submittedName>
        <fullName evidence="1">Uncharacterized protein</fullName>
    </submittedName>
</protein>
<name>K4JQV3_9CAUD</name>
<accession>K4JQV3</accession>
<dbReference type="Proteomes" id="UP000000461">
    <property type="component" value="Segment"/>
</dbReference>
<keyword evidence="2" id="KW-1185">Reference proteome</keyword>
<dbReference type="EMBL" id="JX100814">
    <property type="protein sequence ID" value="AFU86670.1"/>
    <property type="molecule type" value="Genomic_DNA"/>
</dbReference>
<dbReference type="OrthoDB" id="33622at10239"/>
<evidence type="ECO:0000313" key="1">
    <source>
        <dbReference type="EMBL" id="AFU86670.1"/>
    </source>
</evidence>
<reference evidence="1 2" key="1">
    <citation type="journal article" date="2012" name="BMC Genomics">
        <title>The Caulobacter crescentus phage phiCbK: genomics of a canonical phage.</title>
        <authorList>
            <person name="Gill J.J."/>
            <person name="Berry J.D."/>
            <person name="Russell W.K."/>
            <person name="Lessor L."/>
            <person name="Escobar Garcia D.A."/>
            <person name="Hernandez D."/>
            <person name="Kane A."/>
            <person name="Keene J."/>
            <person name="Maddox M."/>
            <person name="Martin R."/>
            <person name="Mohan S."/>
            <person name="Thorn A.M."/>
            <person name="Russell D.H."/>
            <person name="Young R."/>
        </authorList>
    </citation>
    <scope>NUCLEOTIDE SEQUENCE [LARGE SCALE GENOMIC DNA]</scope>
</reference>
<organism evidence="1 2">
    <name type="scientific">Caulobacter phage CcrRogue</name>
    <dbReference type="NCBI Taxonomy" id="2927986"/>
    <lineage>
        <taxon>Viruses</taxon>
        <taxon>Duplodnaviria</taxon>
        <taxon>Heunggongvirae</taxon>
        <taxon>Uroviricota</taxon>
        <taxon>Caudoviricetes</taxon>
        <taxon>Jeanschmidtviridae</taxon>
        <taxon>Poindextervirus</taxon>
        <taxon>Poindextervirus rogue</taxon>
    </lineage>
</organism>
<dbReference type="KEGG" id="vg:13995969"/>
<sequence length="175" mass="19442">MRRACVAETFLIKVTQALVTEIEVTAVDEDDAKRIATGLVKAESHPDSAFQASVLGSWPDGEPQEADLGIVCGLELRRGWFWTSWRHARVTGGMFGKDVSFYVGVDDAQIEAGESPYEVISILAGVDYVEEPMRQYGIAARRPGDLLWFGPCKTEKRAMRMYHQGRAHLKTSLHG</sequence>